<keyword evidence="3 4" id="KW-0408">Iron</keyword>
<organism evidence="7 8">
    <name type="scientific">Orbilia brochopaga</name>
    <dbReference type="NCBI Taxonomy" id="3140254"/>
    <lineage>
        <taxon>Eukaryota</taxon>
        <taxon>Fungi</taxon>
        <taxon>Dikarya</taxon>
        <taxon>Ascomycota</taxon>
        <taxon>Pezizomycotina</taxon>
        <taxon>Orbiliomycetes</taxon>
        <taxon>Orbiliales</taxon>
        <taxon>Orbiliaceae</taxon>
        <taxon>Orbilia</taxon>
    </lineage>
</organism>
<dbReference type="InterPro" id="IPR050121">
    <property type="entry name" value="Cytochrome_P450_monoxygenase"/>
</dbReference>
<evidence type="ECO:0000256" key="1">
    <source>
        <dbReference type="ARBA" id="ARBA00001971"/>
    </source>
</evidence>
<keyword evidence="8" id="KW-1185">Reference proteome</keyword>
<dbReference type="InterPro" id="IPR002401">
    <property type="entry name" value="Cyt_P450_E_grp-I"/>
</dbReference>
<sequence length="574" mass="64586">MLAARLLGMQIGMSDPDELESAHIVINRRHQGLVLVLLLLAGYFIGVTIYRLYLSPLSVVPGPRLAAVTGLWILYRDYKGQRTKVITELHSVYGTAIRIGPNEVSFTSTTAVKDIYTGAGREGGFPKGYLYAMFTHYGRYNMFSSLAPEEHSWRRRMITNSYSFTNVLKKEATNGDIWRNAGQYLEYVRREGHRCENRIGYAVDIYVPNIYYACDNITAHVFGDDLGTRTLRCGIDNPGEDVQLQRNSINSWYGPERRHRDYLWTNFNFALRCLKAVNEIAARISHIIQGKKDPISNYIGGTYIHHFAYTNILRLKSLKSEGLNVTHKLLIENHRSGEDNKLDDFGRASEVMDHILAGMDTTGDTLSFLLYSLALPTNHGYQDKVRDSLPKLPNFDHPLSVTTINEILNNPYMNSVIKETLLVYPAISDLLPRVVPKGGREVDGLRLPAGTLASCSVLAVNSTLTVEFNGNVDSIKWTPERWLVKSDADGIRVRELEKRLWSFGSGGRGCIGKHLALVEISLLLAAILTKFKLRQDDSSPVTAAHSHWTVGKSLRDITYMNQCKGVVRFEPLTL</sequence>
<evidence type="ECO:0000256" key="6">
    <source>
        <dbReference type="SAM" id="Phobius"/>
    </source>
</evidence>
<evidence type="ECO:0000256" key="2">
    <source>
        <dbReference type="ARBA" id="ARBA00022723"/>
    </source>
</evidence>
<proteinExistence type="inferred from homology"/>
<dbReference type="GO" id="GO:0005506">
    <property type="term" value="F:iron ion binding"/>
    <property type="evidence" value="ECO:0007669"/>
    <property type="project" value="InterPro"/>
</dbReference>
<dbReference type="Pfam" id="PF00067">
    <property type="entry name" value="p450"/>
    <property type="match status" value="1"/>
</dbReference>
<evidence type="ECO:0000256" key="4">
    <source>
        <dbReference type="PIRSR" id="PIRSR602401-1"/>
    </source>
</evidence>
<keyword evidence="6" id="KW-0472">Membrane</keyword>
<dbReference type="InterPro" id="IPR017972">
    <property type="entry name" value="Cyt_P450_CS"/>
</dbReference>
<dbReference type="GO" id="GO:0016705">
    <property type="term" value="F:oxidoreductase activity, acting on paired donors, with incorporation or reduction of molecular oxygen"/>
    <property type="evidence" value="ECO:0007669"/>
    <property type="project" value="InterPro"/>
</dbReference>
<dbReference type="PRINTS" id="PR00463">
    <property type="entry name" value="EP450I"/>
</dbReference>
<gene>
    <name evidence="7" type="ORF">TWF696_004160</name>
</gene>
<name>A0AAV9V606_9PEZI</name>
<reference evidence="7 8" key="1">
    <citation type="submission" date="2019-10" db="EMBL/GenBank/DDBJ databases">
        <authorList>
            <person name="Palmer J.M."/>
        </authorList>
    </citation>
    <scope>NUCLEOTIDE SEQUENCE [LARGE SCALE GENOMIC DNA]</scope>
    <source>
        <strain evidence="7 8">TWF696</strain>
    </source>
</reference>
<comment type="similarity">
    <text evidence="5">Belongs to the cytochrome P450 family.</text>
</comment>
<evidence type="ECO:0000256" key="3">
    <source>
        <dbReference type="ARBA" id="ARBA00023004"/>
    </source>
</evidence>
<dbReference type="PANTHER" id="PTHR24305:SF164">
    <property type="entry name" value="P450, PUTATIVE (EUROFUNG)-RELATED"/>
    <property type="match status" value="1"/>
</dbReference>
<evidence type="ECO:0000313" key="7">
    <source>
        <dbReference type="EMBL" id="KAK6355034.1"/>
    </source>
</evidence>
<keyword evidence="6" id="KW-0812">Transmembrane</keyword>
<dbReference type="PRINTS" id="PR00385">
    <property type="entry name" value="P450"/>
</dbReference>
<dbReference type="InterPro" id="IPR001128">
    <property type="entry name" value="Cyt_P450"/>
</dbReference>
<keyword evidence="4 5" id="KW-0349">Heme</keyword>
<evidence type="ECO:0000313" key="8">
    <source>
        <dbReference type="Proteomes" id="UP001375240"/>
    </source>
</evidence>
<dbReference type="GO" id="GO:0004497">
    <property type="term" value="F:monooxygenase activity"/>
    <property type="evidence" value="ECO:0007669"/>
    <property type="project" value="UniProtKB-KW"/>
</dbReference>
<dbReference type="PROSITE" id="PS00086">
    <property type="entry name" value="CYTOCHROME_P450"/>
    <property type="match status" value="1"/>
</dbReference>
<comment type="cofactor">
    <cofactor evidence="1 4">
        <name>heme</name>
        <dbReference type="ChEBI" id="CHEBI:30413"/>
    </cofactor>
</comment>
<dbReference type="Gene3D" id="1.10.630.10">
    <property type="entry name" value="Cytochrome P450"/>
    <property type="match status" value="1"/>
</dbReference>
<dbReference type="GO" id="GO:0020037">
    <property type="term" value="F:heme binding"/>
    <property type="evidence" value="ECO:0007669"/>
    <property type="project" value="InterPro"/>
</dbReference>
<dbReference type="Proteomes" id="UP001375240">
    <property type="component" value="Unassembled WGS sequence"/>
</dbReference>
<feature type="transmembrane region" description="Helical" evidence="6">
    <location>
        <begin position="33"/>
        <end position="53"/>
    </location>
</feature>
<keyword evidence="2 4" id="KW-0479">Metal-binding</keyword>
<accession>A0AAV9V606</accession>
<dbReference type="AlphaFoldDB" id="A0AAV9V606"/>
<evidence type="ECO:0008006" key="9">
    <source>
        <dbReference type="Google" id="ProtNLM"/>
    </source>
</evidence>
<dbReference type="SUPFAM" id="SSF48264">
    <property type="entry name" value="Cytochrome P450"/>
    <property type="match status" value="1"/>
</dbReference>
<keyword evidence="6" id="KW-1133">Transmembrane helix</keyword>
<dbReference type="EMBL" id="JAVHNQ010000002">
    <property type="protein sequence ID" value="KAK6355034.1"/>
    <property type="molecule type" value="Genomic_DNA"/>
</dbReference>
<evidence type="ECO:0000256" key="5">
    <source>
        <dbReference type="RuleBase" id="RU000461"/>
    </source>
</evidence>
<comment type="caution">
    <text evidence="7">The sequence shown here is derived from an EMBL/GenBank/DDBJ whole genome shotgun (WGS) entry which is preliminary data.</text>
</comment>
<dbReference type="PANTHER" id="PTHR24305">
    <property type="entry name" value="CYTOCHROME P450"/>
    <property type="match status" value="1"/>
</dbReference>
<keyword evidence="5" id="KW-0503">Monooxygenase</keyword>
<keyword evidence="5" id="KW-0560">Oxidoreductase</keyword>
<feature type="binding site" description="axial binding residue" evidence="4">
    <location>
        <position position="510"/>
    </location>
    <ligand>
        <name>heme</name>
        <dbReference type="ChEBI" id="CHEBI:30413"/>
    </ligand>
    <ligandPart>
        <name>Fe</name>
        <dbReference type="ChEBI" id="CHEBI:18248"/>
    </ligandPart>
</feature>
<protein>
    <recommendedName>
        <fullName evidence="9">Cytochrome P450</fullName>
    </recommendedName>
</protein>
<dbReference type="InterPro" id="IPR036396">
    <property type="entry name" value="Cyt_P450_sf"/>
</dbReference>